<evidence type="ECO:0000313" key="4">
    <source>
        <dbReference type="Proteomes" id="UP000008022"/>
    </source>
</evidence>
<reference evidence="4" key="1">
    <citation type="submission" date="2013-06" db="EMBL/GenBank/DDBJ databases">
        <authorList>
            <person name="Zhao Q."/>
        </authorList>
    </citation>
    <scope>NUCLEOTIDE SEQUENCE</scope>
    <source>
        <strain evidence="4">cv. W1943</strain>
    </source>
</reference>
<dbReference type="AlphaFoldDB" id="A0A0E0NNJ5"/>
<feature type="region of interest" description="Disordered" evidence="1">
    <location>
        <begin position="85"/>
        <end position="109"/>
    </location>
</feature>
<dbReference type="Gramene" id="ORUFI03G00410.1">
    <property type="protein sequence ID" value="ORUFI03G00410.1"/>
    <property type="gene ID" value="ORUFI03G00410"/>
</dbReference>
<evidence type="ECO:0000256" key="2">
    <source>
        <dbReference type="SAM" id="Phobius"/>
    </source>
</evidence>
<dbReference type="HOGENOM" id="CLU_2188265_0_0_1"/>
<accession>A0A0E0NNJ5</accession>
<evidence type="ECO:0000256" key="1">
    <source>
        <dbReference type="SAM" id="MobiDB-lite"/>
    </source>
</evidence>
<keyword evidence="4" id="KW-1185">Reference proteome</keyword>
<dbReference type="EnsemblPlants" id="ORUFI03G00410.1">
    <property type="protein sequence ID" value="ORUFI03G00410.1"/>
    <property type="gene ID" value="ORUFI03G00410"/>
</dbReference>
<keyword evidence="2" id="KW-0472">Membrane</keyword>
<keyword evidence="2" id="KW-0812">Transmembrane</keyword>
<organism evidence="3 4">
    <name type="scientific">Oryza rufipogon</name>
    <name type="common">Brownbeard rice</name>
    <name type="synonym">Asian wild rice</name>
    <dbReference type="NCBI Taxonomy" id="4529"/>
    <lineage>
        <taxon>Eukaryota</taxon>
        <taxon>Viridiplantae</taxon>
        <taxon>Streptophyta</taxon>
        <taxon>Embryophyta</taxon>
        <taxon>Tracheophyta</taxon>
        <taxon>Spermatophyta</taxon>
        <taxon>Magnoliopsida</taxon>
        <taxon>Liliopsida</taxon>
        <taxon>Poales</taxon>
        <taxon>Poaceae</taxon>
        <taxon>BOP clade</taxon>
        <taxon>Oryzoideae</taxon>
        <taxon>Oryzeae</taxon>
        <taxon>Oryzinae</taxon>
        <taxon>Oryza</taxon>
    </lineage>
</organism>
<feature type="transmembrane region" description="Helical" evidence="2">
    <location>
        <begin position="21"/>
        <end position="42"/>
    </location>
</feature>
<proteinExistence type="predicted"/>
<protein>
    <submittedName>
        <fullName evidence="3">Uncharacterized protein</fullName>
    </submittedName>
</protein>
<keyword evidence="2" id="KW-1133">Transmembrane helix</keyword>
<dbReference type="STRING" id="4529.A0A0E0NNJ5"/>
<name>A0A0E0NNJ5_ORYRU</name>
<dbReference type="Proteomes" id="UP000008022">
    <property type="component" value="Unassembled WGS sequence"/>
</dbReference>
<reference evidence="3" key="2">
    <citation type="submission" date="2015-06" db="UniProtKB">
        <authorList>
            <consortium name="EnsemblPlants"/>
        </authorList>
    </citation>
    <scope>IDENTIFICATION</scope>
</reference>
<sequence length="109" mass="11737">MLGGKATPRTRTSIRSGTANASQSVGLGFFGFLFSFGFVYLYPDALWSPSHPRRGEGESWIWCRPDGRSTLTRLALAGWKQRALHARAEPAARPPPIGANAKGPAAKPT</sequence>
<evidence type="ECO:0000313" key="3">
    <source>
        <dbReference type="EnsemblPlants" id="ORUFI03G00410.1"/>
    </source>
</evidence>